<accession>A0ACA9RNU8</accession>
<reference evidence="1" key="1">
    <citation type="submission" date="2021-06" db="EMBL/GenBank/DDBJ databases">
        <authorList>
            <person name="Kallberg Y."/>
            <person name="Tangrot J."/>
            <person name="Rosling A."/>
        </authorList>
    </citation>
    <scope>NUCLEOTIDE SEQUENCE</scope>
    <source>
        <strain evidence="1">MA461A</strain>
    </source>
</reference>
<sequence length="44" mass="4961">GKRILYSKKTLLSVIKVCCTSLRNYKTIIRTSIFGVDVLNACIK</sequence>
<organism evidence="1 2">
    <name type="scientific">Racocetra persica</name>
    <dbReference type="NCBI Taxonomy" id="160502"/>
    <lineage>
        <taxon>Eukaryota</taxon>
        <taxon>Fungi</taxon>
        <taxon>Fungi incertae sedis</taxon>
        <taxon>Mucoromycota</taxon>
        <taxon>Glomeromycotina</taxon>
        <taxon>Glomeromycetes</taxon>
        <taxon>Diversisporales</taxon>
        <taxon>Gigasporaceae</taxon>
        <taxon>Racocetra</taxon>
    </lineage>
</organism>
<feature type="non-terminal residue" evidence="1">
    <location>
        <position position="1"/>
    </location>
</feature>
<gene>
    <name evidence="1" type="ORF">RPERSI_LOCUS21158</name>
</gene>
<dbReference type="Proteomes" id="UP000789920">
    <property type="component" value="Unassembled WGS sequence"/>
</dbReference>
<dbReference type="EMBL" id="CAJVQC010061340">
    <property type="protein sequence ID" value="CAG8801666.1"/>
    <property type="molecule type" value="Genomic_DNA"/>
</dbReference>
<name>A0ACA9RNU8_9GLOM</name>
<feature type="non-terminal residue" evidence="1">
    <location>
        <position position="44"/>
    </location>
</feature>
<proteinExistence type="predicted"/>
<evidence type="ECO:0000313" key="2">
    <source>
        <dbReference type="Proteomes" id="UP000789920"/>
    </source>
</evidence>
<keyword evidence="2" id="KW-1185">Reference proteome</keyword>
<evidence type="ECO:0000313" key="1">
    <source>
        <dbReference type="EMBL" id="CAG8801666.1"/>
    </source>
</evidence>
<comment type="caution">
    <text evidence="1">The sequence shown here is derived from an EMBL/GenBank/DDBJ whole genome shotgun (WGS) entry which is preliminary data.</text>
</comment>
<protein>
    <submittedName>
        <fullName evidence="1">25656_t:CDS:1</fullName>
    </submittedName>
</protein>